<accession>A0A2I0L8M5</accession>
<keyword evidence="2" id="KW-1185">Reference proteome</keyword>
<proteinExistence type="predicted"/>
<reference evidence="1 2" key="1">
    <citation type="submission" date="2017-11" db="EMBL/GenBank/DDBJ databases">
        <title>De-novo sequencing of pomegranate (Punica granatum L.) genome.</title>
        <authorList>
            <person name="Akparov Z."/>
            <person name="Amiraslanov A."/>
            <person name="Hajiyeva S."/>
            <person name="Abbasov M."/>
            <person name="Kaur K."/>
            <person name="Hamwieh A."/>
            <person name="Solovyev V."/>
            <person name="Salamov A."/>
            <person name="Braich B."/>
            <person name="Kosarev P."/>
            <person name="Mahmoud A."/>
            <person name="Hajiyev E."/>
            <person name="Babayeva S."/>
            <person name="Izzatullayeva V."/>
            <person name="Mammadov A."/>
            <person name="Mammadov A."/>
            <person name="Sharifova S."/>
            <person name="Ojaghi J."/>
            <person name="Eynullazada K."/>
            <person name="Bayramov B."/>
            <person name="Abdulazimova A."/>
            <person name="Shahmuradov I."/>
        </authorList>
    </citation>
    <scope>NUCLEOTIDE SEQUENCE [LARGE SCALE GENOMIC DNA]</scope>
    <source>
        <strain evidence="2">cv. AG2017</strain>
        <tissue evidence="1">Leaf</tissue>
    </source>
</reference>
<evidence type="ECO:0000313" key="2">
    <source>
        <dbReference type="Proteomes" id="UP000233551"/>
    </source>
</evidence>
<organism evidence="1 2">
    <name type="scientific">Punica granatum</name>
    <name type="common">Pomegranate</name>
    <dbReference type="NCBI Taxonomy" id="22663"/>
    <lineage>
        <taxon>Eukaryota</taxon>
        <taxon>Viridiplantae</taxon>
        <taxon>Streptophyta</taxon>
        <taxon>Embryophyta</taxon>
        <taxon>Tracheophyta</taxon>
        <taxon>Spermatophyta</taxon>
        <taxon>Magnoliopsida</taxon>
        <taxon>eudicotyledons</taxon>
        <taxon>Gunneridae</taxon>
        <taxon>Pentapetalae</taxon>
        <taxon>rosids</taxon>
        <taxon>malvids</taxon>
        <taxon>Myrtales</taxon>
        <taxon>Lythraceae</taxon>
        <taxon>Punica</taxon>
    </lineage>
</organism>
<evidence type="ECO:0000313" key="1">
    <source>
        <dbReference type="EMBL" id="PKI76476.1"/>
    </source>
</evidence>
<comment type="caution">
    <text evidence="1">The sequence shown here is derived from an EMBL/GenBank/DDBJ whole genome shotgun (WGS) entry which is preliminary data.</text>
</comment>
<dbReference type="AlphaFoldDB" id="A0A2I0L8M5"/>
<dbReference type="EMBL" id="PGOL01000116">
    <property type="protein sequence ID" value="PKI76476.1"/>
    <property type="molecule type" value="Genomic_DNA"/>
</dbReference>
<name>A0A2I0L8M5_PUNGR</name>
<dbReference type="Proteomes" id="UP000233551">
    <property type="component" value="Unassembled WGS sequence"/>
</dbReference>
<gene>
    <name evidence="1" type="ORF">CRG98_003125</name>
</gene>
<sequence>MGAHGLGPKEGTRGLSWSLWGLIGLLFPETCRFPYYYHCCMRFISMAGIGLDRDRRTSLDSCEPRGLTAILGELWPRVPLDHTGPRWFPPFRNEPVSAFLAFPSYESTPFLWISLY</sequence>
<protein>
    <submittedName>
        <fullName evidence="1">Uncharacterized protein</fullName>
    </submittedName>
</protein>